<reference evidence="1 2" key="1">
    <citation type="submission" date="2014-07" db="EMBL/GenBank/DDBJ databases">
        <title>Methanogenic archaea and the global carbon cycle.</title>
        <authorList>
            <person name="Henriksen J.R."/>
            <person name="Luke J."/>
            <person name="Reinhart S."/>
            <person name="Benedict M.N."/>
            <person name="Youngblut N.D."/>
            <person name="Metcalf M.E."/>
            <person name="Whitaker R.J."/>
            <person name="Metcalf W.W."/>
        </authorList>
    </citation>
    <scope>NUCLEOTIDE SEQUENCE [LARGE SCALE GENOMIC DNA]</scope>
    <source>
        <strain evidence="1 2">S-6</strain>
    </source>
</reference>
<dbReference type="AlphaFoldDB" id="A0A0E3RH77"/>
<dbReference type="GeneID" id="24838156"/>
<dbReference type="RefSeq" id="WP_048046312.1">
    <property type="nucleotide sequence ID" value="NZ_CP009512.1"/>
</dbReference>
<protein>
    <submittedName>
        <fullName evidence="1">Uncharacterized protein</fullName>
    </submittedName>
</protein>
<dbReference type="KEGG" id="mmj:MSMAS_0548"/>
<evidence type="ECO:0000313" key="2">
    <source>
        <dbReference type="Proteomes" id="UP000033097"/>
    </source>
</evidence>
<dbReference type="Proteomes" id="UP000033097">
    <property type="component" value="Chromosome"/>
</dbReference>
<evidence type="ECO:0000313" key="1">
    <source>
        <dbReference type="EMBL" id="AKB63744.1"/>
    </source>
</evidence>
<gene>
    <name evidence="1" type="ORF">MSMAS_0548</name>
</gene>
<organism evidence="1 2">
    <name type="scientific">Methanosarcina mazei S-6</name>
    <dbReference type="NCBI Taxonomy" id="213585"/>
    <lineage>
        <taxon>Archaea</taxon>
        <taxon>Methanobacteriati</taxon>
        <taxon>Methanobacteriota</taxon>
        <taxon>Stenosarchaea group</taxon>
        <taxon>Methanomicrobia</taxon>
        <taxon>Methanosarcinales</taxon>
        <taxon>Methanosarcinaceae</taxon>
        <taxon>Methanosarcina</taxon>
    </lineage>
</organism>
<dbReference type="EMBL" id="CP009512">
    <property type="protein sequence ID" value="AKB63744.1"/>
    <property type="molecule type" value="Genomic_DNA"/>
</dbReference>
<proteinExistence type="predicted"/>
<accession>A0A0E3RH77</accession>
<dbReference type="HOGENOM" id="CLU_1044323_0_0_2"/>
<sequence length="266" mass="31007">MKIKCSEDSVINSGMQSCMEGVLKKYNTLLKIKSDTKLPFYGIEGKDFKRMWLPHKSENECEFWRSILQKDFIHNENLNSEVLWQICRGTSEKSIIAFVSDIKYIHTAETAERKGLNIIQSPGIYIDKEEIRNVDKSIYEFALCHNLILAETYYLSNRVEAVKTLNSSDNEYGYFKSFINSFLTLRLMYEFNKEKAMEVMKHSDQLAGSWKIPLLKLKNIEQKRLKTVIKNGDIVNCEYKVIDGTADESYGNDLRKILQDIDFEFP</sequence>
<dbReference type="PATRIC" id="fig|213585.10.peg.675"/>
<name>A0A0E3RH77_METMZ</name>